<dbReference type="GO" id="GO:0030659">
    <property type="term" value="C:cytoplasmic vesicle membrane"/>
    <property type="evidence" value="ECO:0007669"/>
    <property type="project" value="UniProtKB-SubCell"/>
</dbReference>
<organism evidence="9 10">
    <name type="scientific">Pomacea canaliculata</name>
    <name type="common">Golden apple snail</name>
    <dbReference type="NCBI Taxonomy" id="400727"/>
    <lineage>
        <taxon>Eukaryota</taxon>
        <taxon>Metazoa</taxon>
        <taxon>Spiralia</taxon>
        <taxon>Lophotrochozoa</taxon>
        <taxon>Mollusca</taxon>
        <taxon>Gastropoda</taxon>
        <taxon>Caenogastropoda</taxon>
        <taxon>Architaenioglossa</taxon>
        <taxon>Ampullarioidea</taxon>
        <taxon>Ampullariidae</taxon>
        <taxon>Pomacea</taxon>
    </lineage>
</organism>
<dbReference type="SMART" id="SM00312">
    <property type="entry name" value="PX"/>
    <property type="match status" value="1"/>
</dbReference>
<evidence type="ECO:0000256" key="7">
    <source>
        <dbReference type="ARBA" id="ARBA00023329"/>
    </source>
</evidence>
<dbReference type="Proteomes" id="UP000245119">
    <property type="component" value="Linkage Group LG13"/>
</dbReference>
<evidence type="ECO:0000256" key="6">
    <source>
        <dbReference type="ARBA" id="ARBA00023136"/>
    </source>
</evidence>
<dbReference type="Pfam" id="PF00787">
    <property type="entry name" value="PX"/>
    <property type="match status" value="1"/>
</dbReference>
<dbReference type="PANTHER" id="PTHR15813">
    <property type="entry name" value="SORTING NEXIN-22 AND 24"/>
    <property type="match status" value="1"/>
</dbReference>
<comment type="caution">
    <text evidence="9">The sequence shown here is derived from an EMBL/GenBank/DDBJ whole genome shotgun (WGS) entry which is preliminary data.</text>
</comment>
<evidence type="ECO:0000256" key="3">
    <source>
        <dbReference type="ARBA" id="ARBA00022448"/>
    </source>
</evidence>
<keyword evidence="3" id="KW-0813">Transport</keyword>
<reference evidence="9 10" key="1">
    <citation type="submission" date="2018-04" db="EMBL/GenBank/DDBJ databases">
        <title>The genome of golden apple snail Pomacea canaliculata provides insight into stress tolerance and invasive adaptation.</title>
        <authorList>
            <person name="Liu C."/>
            <person name="Liu B."/>
            <person name="Ren Y."/>
            <person name="Zhang Y."/>
            <person name="Wang H."/>
            <person name="Li S."/>
            <person name="Jiang F."/>
            <person name="Yin L."/>
            <person name="Zhang G."/>
            <person name="Qian W."/>
            <person name="Fan W."/>
        </authorList>
    </citation>
    <scope>NUCLEOTIDE SEQUENCE [LARGE SCALE GENOMIC DNA]</scope>
    <source>
        <strain evidence="9">SZHN2017</strain>
        <tissue evidence="9">Muscle</tissue>
    </source>
</reference>
<dbReference type="OMA" id="LTFHCDP"/>
<dbReference type="OrthoDB" id="93876at2759"/>
<evidence type="ECO:0000256" key="5">
    <source>
        <dbReference type="ARBA" id="ARBA00023121"/>
    </source>
</evidence>
<evidence type="ECO:0000259" key="8">
    <source>
        <dbReference type="PROSITE" id="PS50195"/>
    </source>
</evidence>
<gene>
    <name evidence="9" type="ORF">C0Q70_20779</name>
</gene>
<comment type="similarity">
    <text evidence="2">Belongs to the sorting nexin family.</text>
</comment>
<dbReference type="PANTHER" id="PTHR15813:SF9">
    <property type="entry name" value="PX DOMAIN-CONTAINING PROTEIN"/>
    <property type="match status" value="1"/>
</dbReference>
<evidence type="ECO:0000313" key="9">
    <source>
        <dbReference type="EMBL" id="PVD20282.1"/>
    </source>
</evidence>
<dbReference type="InterPro" id="IPR052467">
    <property type="entry name" value="Sorting_nexin_PX-domain"/>
</dbReference>
<dbReference type="SUPFAM" id="SSF64268">
    <property type="entry name" value="PX domain"/>
    <property type="match status" value="1"/>
</dbReference>
<proteinExistence type="inferred from homology"/>
<dbReference type="AlphaFoldDB" id="A0A2T7NGL7"/>
<evidence type="ECO:0000256" key="4">
    <source>
        <dbReference type="ARBA" id="ARBA00022927"/>
    </source>
</evidence>
<accession>A0A2T7NGL7</accession>
<evidence type="ECO:0000256" key="2">
    <source>
        <dbReference type="ARBA" id="ARBA00010883"/>
    </source>
</evidence>
<comment type="subcellular location">
    <subcellularLocation>
        <location evidence="1">Cytoplasmic vesicle membrane</location>
        <topology evidence="1">Peripheral membrane protein</topology>
        <orientation evidence="1">Cytoplasmic side</orientation>
    </subcellularLocation>
</comment>
<keyword evidence="10" id="KW-1185">Reference proteome</keyword>
<dbReference type="PROSITE" id="PS50195">
    <property type="entry name" value="PX"/>
    <property type="match status" value="1"/>
</dbReference>
<dbReference type="GO" id="GO:1901981">
    <property type="term" value="F:phosphatidylinositol phosphate binding"/>
    <property type="evidence" value="ECO:0007669"/>
    <property type="project" value="TreeGrafter"/>
</dbReference>
<dbReference type="GO" id="GO:0015031">
    <property type="term" value="P:protein transport"/>
    <property type="evidence" value="ECO:0007669"/>
    <property type="project" value="UniProtKB-KW"/>
</dbReference>
<sequence length="164" mass="19108">MLIRVSVPSFRKVKEEDETFTVFLVDVWVSGRRHTVERRYTEFEDLHKQVKKMIKTPEFPPKKVLKWNNKVLEQRRHGLEAYLQGVVCCEAIPRPVLHFLEIKTEDDGFEFDMVDHSHKVVHQAVITFPENAFLQDIHRGTLPDIVAEGVTIGLFDSDYTAFPS</sequence>
<evidence type="ECO:0000256" key="1">
    <source>
        <dbReference type="ARBA" id="ARBA00004180"/>
    </source>
</evidence>
<keyword evidence="6" id="KW-0472">Membrane</keyword>
<dbReference type="Gene3D" id="3.30.1520.10">
    <property type="entry name" value="Phox-like domain"/>
    <property type="match status" value="1"/>
</dbReference>
<name>A0A2T7NGL7_POMCA</name>
<dbReference type="InterPro" id="IPR001683">
    <property type="entry name" value="PX_dom"/>
</dbReference>
<keyword evidence="5" id="KW-0446">Lipid-binding</keyword>
<keyword evidence="7" id="KW-0968">Cytoplasmic vesicle</keyword>
<dbReference type="EMBL" id="PZQS01000013">
    <property type="protein sequence ID" value="PVD20282.1"/>
    <property type="molecule type" value="Genomic_DNA"/>
</dbReference>
<feature type="domain" description="PX" evidence="8">
    <location>
        <begin position="1"/>
        <end position="119"/>
    </location>
</feature>
<protein>
    <recommendedName>
        <fullName evidence="8">PX domain-containing protein</fullName>
    </recommendedName>
</protein>
<evidence type="ECO:0000313" key="10">
    <source>
        <dbReference type="Proteomes" id="UP000245119"/>
    </source>
</evidence>
<keyword evidence="4" id="KW-0653">Protein transport</keyword>
<dbReference type="InterPro" id="IPR036871">
    <property type="entry name" value="PX_dom_sf"/>
</dbReference>